<name>A0ABT4VAV8_9PSEU</name>
<keyword evidence="2" id="KW-1185">Reference proteome</keyword>
<dbReference type="InterPro" id="IPR043148">
    <property type="entry name" value="TagF_C"/>
</dbReference>
<protein>
    <submittedName>
        <fullName evidence="1">Uncharacterized protein</fullName>
    </submittedName>
</protein>
<sequence>MSHREQLDRLARYCPAAVPIALVAGDPCFDRMLASRPLRDSYRNRLGIHPDQRCVVVSSTWGGPSLFGRHPSLVLDLARQLPLDEYRVVVALHPNIWHGHSPWQVRMWLAECARAGVVVLPPEEGWRAGLVAADVTVGDHGSVTFYSAALGTPVLLATWPEETVDPASPIAALLRTAPRLDPSVALKEQVNAAIDGHSPEKYAPITELATSEPGRSAALLRAEIYTRLDLAEPATPADSAAVPLPAFEPVGAGSQLVQVQLTAQTAEVTRFPAAALDEPSSGGVLVACADEPDRRWLELAEVLVHDDRYDDPLRWIRASLSRLPGCLLAATRDRAGQWIIGGTDLPTVRLRGADDLGPVCAAVLHAWLCSGRKPHDLPDQLRIRLGSREELVQLSTQD</sequence>
<evidence type="ECO:0000313" key="1">
    <source>
        <dbReference type="EMBL" id="MDA3630437.1"/>
    </source>
</evidence>
<evidence type="ECO:0000313" key="2">
    <source>
        <dbReference type="Proteomes" id="UP001210380"/>
    </source>
</evidence>
<dbReference type="Proteomes" id="UP001210380">
    <property type="component" value="Unassembled WGS sequence"/>
</dbReference>
<dbReference type="SUPFAM" id="SSF53756">
    <property type="entry name" value="UDP-Glycosyltransferase/glycogen phosphorylase"/>
    <property type="match status" value="1"/>
</dbReference>
<reference evidence="1 2" key="1">
    <citation type="submission" date="2022-11" db="EMBL/GenBank/DDBJ databases">
        <title>Draft genome sequence of Saccharopolyspora sp. WRP15-2 isolated from rhizosphere soils of wild rice in Thailand.</title>
        <authorList>
            <person name="Duangmal K."/>
            <person name="Kammanee S."/>
            <person name="Muangham S."/>
        </authorList>
    </citation>
    <scope>NUCLEOTIDE SEQUENCE [LARGE SCALE GENOMIC DNA]</scope>
    <source>
        <strain evidence="1 2">WRP15-2</strain>
    </source>
</reference>
<proteinExistence type="predicted"/>
<gene>
    <name evidence="1" type="ORF">OU415_33765</name>
</gene>
<comment type="caution">
    <text evidence="1">The sequence shown here is derived from an EMBL/GenBank/DDBJ whole genome shotgun (WGS) entry which is preliminary data.</text>
</comment>
<organism evidence="1 2">
    <name type="scientific">Saccharopolyspora oryzae</name>
    <dbReference type="NCBI Taxonomy" id="2997343"/>
    <lineage>
        <taxon>Bacteria</taxon>
        <taxon>Bacillati</taxon>
        <taxon>Actinomycetota</taxon>
        <taxon>Actinomycetes</taxon>
        <taxon>Pseudonocardiales</taxon>
        <taxon>Pseudonocardiaceae</taxon>
        <taxon>Saccharopolyspora</taxon>
    </lineage>
</organism>
<dbReference type="RefSeq" id="WP_270953632.1">
    <property type="nucleotide sequence ID" value="NZ_JAQGLA010000100.1"/>
</dbReference>
<dbReference type="EMBL" id="JAQGLA010000100">
    <property type="protein sequence ID" value="MDA3630437.1"/>
    <property type="molecule type" value="Genomic_DNA"/>
</dbReference>
<dbReference type="Gene3D" id="3.40.50.12580">
    <property type="match status" value="1"/>
</dbReference>
<accession>A0ABT4VAV8</accession>